<dbReference type="EMBL" id="CAHR02000071">
    <property type="protein sequence ID" value="CCG82122.1"/>
    <property type="molecule type" value="Genomic_DNA"/>
</dbReference>
<dbReference type="Proteomes" id="UP000013776">
    <property type="component" value="Unassembled WGS sequence"/>
</dbReference>
<accession>R4XFK6</accession>
<gene>
    <name evidence="1" type="ORF">TAPDE_002063</name>
</gene>
<name>R4XFK6_TAPDE</name>
<dbReference type="AlphaFoldDB" id="R4XFK6"/>
<comment type="caution">
    <text evidence="1">The sequence shown here is derived from an EMBL/GenBank/DDBJ whole genome shotgun (WGS) entry which is preliminary data.</text>
</comment>
<sequence>MSRSPLTEDSFWQKLGDQQTTTTVGLGYVTTNPDDPSVSYWPGPGRSPGFTLGREWITHYVSAEFASTTDATTGTRQSIDRDTETPGLGLAVSHAGRAKDQDSFVSDLLITYKLKNPVQFLRDVFSPADLAEFASRFPASTSLFLVTGYKVSRNVSAAVDQQESHESGLRFALPAKLTVALPLPLPVPQLAKDVQRKVLSSVTFRAPGDSIFFVRYLRWVLGGLWRRERRTIVLPPDRAGTQRLLVTRDTVAVAVKKMHETKGLCATGQRTTSVSCDESEGPETTVAIAVAAATSD</sequence>
<evidence type="ECO:0000313" key="1">
    <source>
        <dbReference type="EMBL" id="CCG82122.1"/>
    </source>
</evidence>
<protein>
    <submittedName>
        <fullName evidence="1">Uncharacterized protein</fullName>
    </submittedName>
</protein>
<keyword evidence="2" id="KW-1185">Reference proteome</keyword>
<proteinExistence type="predicted"/>
<evidence type="ECO:0000313" key="2">
    <source>
        <dbReference type="Proteomes" id="UP000013776"/>
    </source>
</evidence>
<organism evidence="1 2">
    <name type="scientific">Taphrina deformans (strain PYCC 5710 / ATCC 11124 / CBS 356.35 / IMI 108563 / JCM 9778 / NBRC 8474)</name>
    <name type="common">Peach leaf curl fungus</name>
    <name type="synonym">Lalaria deformans</name>
    <dbReference type="NCBI Taxonomy" id="1097556"/>
    <lineage>
        <taxon>Eukaryota</taxon>
        <taxon>Fungi</taxon>
        <taxon>Dikarya</taxon>
        <taxon>Ascomycota</taxon>
        <taxon>Taphrinomycotina</taxon>
        <taxon>Taphrinomycetes</taxon>
        <taxon>Taphrinales</taxon>
        <taxon>Taphrinaceae</taxon>
        <taxon>Taphrina</taxon>
    </lineage>
</organism>
<dbReference type="VEuPathDB" id="FungiDB:TAPDE_002063"/>
<reference evidence="1 2" key="1">
    <citation type="journal article" date="2013" name="MBio">
        <title>Genome sequencing of the plant pathogen Taphrina deformans, the causal agent of peach leaf curl.</title>
        <authorList>
            <person name="Cisse O.H."/>
            <person name="Almeida J.M.G.C.F."/>
            <person name="Fonseca A."/>
            <person name="Kumar A.A."/>
            <person name="Salojaervi J."/>
            <person name="Overmyer K."/>
            <person name="Hauser P.M."/>
            <person name="Pagni M."/>
        </authorList>
    </citation>
    <scope>NUCLEOTIDE SEQUENCE [LARGE SCALE GENOMIC DNA]</scope>
    <source>
        <strain evidence="2">PYCC 5710 / ATCC 11124 / CBS 356.35 / IMI 108563 / JCM 9778 / NBRC 8474</strain>
    </source>
</reference>